<keyword evidence="3" id="KW-1185">Reference proteome</keyword>
<feature type="non-terminal residue" evidence="2">
    <location>
        <position position="121"/>
    </location>
</feature>
<dbReference type="EMBL" id="CP144690">
    <property type="protein sequence ID" value="WVY90408.1"/>
    <property type="molecule type" value="Genomic_DNA"/>
</dbReference>
<organism evidence="2 3">
    <name type="scientific">Vigna mungo</name>
    <name type="common">Black gram</name>
    <name type="synonym">Phaseolus mungo</name>
    <dbReference type="NCBI Taxonomy" id="3915"/>
    <lineage>
        <taxon>Eukaryota</taxon>
        <taxon>Viridiplantae</taxon>
        <taxon>Streptophyta</taxon>
        <taxon>Embryophyta</taxon>
        <taxon>Tracheophyta</taxon>
        <taxon>Spermatophyta</taxon>
        <taxon>Magnoliopsida</taxon>
        <taxon>eudicotyledons</taxon>
        <taxon>Gunneridae</taxon>
        <taxon>Pentapetalae</taxon>
        <taxon>rosids</taxon>
        <taxon>fabids</taxon>
        <taxon>Fabales</taxon>
        <taxon>Fabaceae</taxon>
        <taxon>Papilionoideae</taxon>
        <taxon>50 kb inversion clade</taxon>
        <taxon>NPAAA clade</taxon>
        <taxon>indigoferoid/millettioid clade</taxon>
        <taxon>Phaseoleae</taxon>
        <taxon>Vigna</taxon>
    </lineage>
</organism>
<dbReference type="AlphaFoldDB" id="A0AAQ3RBU5"/>
<dbReference type="Proteomes" id="UP001374535">
    <property type="component" value="Chromosome 11"/>
</dbReference>
<evidence type="ECO:0000313" key="3">
    <source>
        <dbReference type="Proteomes" id="UP001374535"/>
    </source>
</evidence>
<proteinExistence type="predicted"/>
<dbReference type="InterPro" id="IPR005162">
    <property type="entry name" value="Retrotrans_gag_dom"/>
</dbReference>
<gene>
    <name evidence="2" type="ORF">V8G54_035922</name>
</gene>
<feature type="domain" description="Retrotransposon gag" evidence="1">
    <location>
        <begin position="11"/>
        <end position="79"/>
    </location>
</feature>
<dbReference type="Pfam" id="PF03732">
    <property type="entry name" value="Retrotrans_gag"/>
    <property type="match status" value="1"/>
</dbReference>
<sequence length="121" mass="14495">MRRGMDTRGEVATWADFRARFLERYFPASAKQQRESQFLALRQGSMSVQDYKERFEYLARFYTQNMSEEWKCRRFEQGLCHHLLKALVHLKINEFPELVEQATIAERLDESGRVMRNQKGN</sequence>
<accession>A0AAQ3RBU5</accession>
<evidence type="ECO:0000313" key="2">
    <source>
        <dbReference type="EMBL" id="WVY90408.1"/>
    </source>
</evidence>
<reference evidence="2 3" key="1">
    <citation type="journal article" date="2023" name="Life. Sci Alliance">
        <title>Evolutionary insights into 3D genome organization and epigenetic landscape of Vigna mungo.</title>
        <authorList>
            <person name="Junaid A."/>
            <person name="Singh B."/>
            <person name="Bhatia S."/>
        </authorList>
    </citation>
    <scope>NUCLEOTIDE SEQUENCE [LARGE SCALE GENOMIC DNA]</scope>
    <source>
        <strain evidence="2">Urdbean</strain>
    </source>
</reference>
<protein>
    <recommendedName>
        <fullName evidence="1">Retrotransposon gag domain-containing protein</fullName>
    </recommendedName>
</protein>
<evidence type="ECO:0000259" key="1">
    <source>
        <dbReference type="Pfam" id="PF03732"/>
    </source>
</evidence>
<name>A0AAQ3RBU5_VIGMU</name>